<protein>
    <recommendedName>
        <fullName evidence="7">TLDc domain-containing protein</fullName>
    </recommendedName>
</protein>
<dbReference type="CDD" id="cd00054">
    <property type="entry name" value="EGF_CA"/>
    <property type="match status" value="1"/>
</dbReference>
<dbReference type="InterPro" id="IPR003609">
    <property type="entry name" value="Pan_app"/>
</dbReference>
<evidence type="ECO:0000259" key="3">
    <source>
        <dbReference type="PROSITE" id="PS50948"/>
    </source>
</evidence>
<evidence type="ECO:0000256" key="2">
    <source>
        <dbReference type="SAM" id="SignalP"/>
    </source>
</evidence>
<dbReference type="InterPro" id="IPR006571">
    <property type="entry name" value="TLDc_dom"/>
</dbReference>
<evidence type="ECO:0008006" key="7">
    <source>
        <dbReference type="Google" id="ProtNLM"/>
    </source>
</evidence>
<dbReference type="Proteomes" id="UP001159428">
    <property type="component" value="Unassembled WGS sequence"/>
</dbReference>
<dbReference type="EMBL" id="CALNXJ010000087">
    <property type="protein sequence ID" value="CAH3162747.1"/>
    <property type="molecule type" value="Genomic_DNA"/>
</dbReference>
<keyword evidence="2" id="KW-0732">Signal</keyword>
<dbReference type="Pfam" id="PF07534">
    <property type="entry name" value="TLD"/>
    <property type="match status" value="1"/>
</dbReference>
<keyword evidence="1" id="KW-1015">Disulfide bond</keyword>
<gene>
    <name evidence="5" type="ORF">PMEA_00034351</name>
</gene>
<dbReference type="GO" id="GO:0005509">
    <property type="term" value="F:calcium ion binding"/>
    <property type="evidence" value="ECO:0007669"/>
    <property type="project" value="InterPro"/>
</dbReference>
<dbReference type="Gene3D" id="3.50.4.10">
    <property type="entry name" value="Hepatocyte Growth Factor"/>
    <property type="match status" value="1"/>
</dbReference>
<keyword evidence="6" id="KW-1185">Reference proteome</keyword>
<dbReference type="PROSITE" id="PS50948">
    <property type="entry name" value="PAN"/>
    <property type="match status" value="1"/>
</dbReference>
<feature type="chain" id="PRO_5043852211" description="TLDc domain-containing protein" evidence="2">
    <location>
        <begin position="26"/>
        <end position="378"/>
    </location>
</feature>
<feature type="signal peptide" evidence="2">
    <location>
        <begin position="1"/>
        <end position="25"/>
    </location>
</feature>
<dbReference type="SUPFAM" id="SSF57196">
    <property type="entry name" value="EGF/Laminin"/>
    <property type="match status" value="1"/>
</dbReference>
<dbReference type="SMART" id="SM00584">
    <property type="entry name" value="TLDc"/>
    <property type="match status" value="1"/>
</dbReference>
<reference evidence="5 6" key="1">
    <citation type="submission" date="2022-05" db="EMBL/GenBank/DDBJ databases">
        <authorList>
            <consortium name="Genoscope - CEA"/>
            <person name="William W."/>
        </authorList>
    </citation>
    <scope>NUCLEOTIDE SEQUENCE [LARGE SCALE GENOMIC DNA]</scope>
</reference>
<organism evidence="5 6">
    <name type="scientific">Pocillopora meandrina</name>
    <dbReference type="NCBI Taxonomy" id="46732"/>
    <lineage>
        <taxon>Eukaryota</taxon>
        <taxon>Metazoa</taxon>
        <taxon>Cnidaria</taxon>
        <taxon>Anthozoa</taxon>
        <taxon>Hexacorallia</taxon>
        <taxon>Scleractinia</taxon>
        <taxon>Astrocoeniina</taxon>
        <taxon>Pocilloporidae</taxon>
        <taxon>Pocillopora</taxon>
    </lineage>
</organism>
<dbReference type="SUPFAM" id="SSF57414">
    <property type="entry name" value="Hairpin loop containing domain-like"/>
    <property type="match status" value="1"/>
</dbReference>
<evidence type="ECO:0000259" key="4">
    <source>
        <dbReference type="PROSITE" id="PS51886"/>
    </source>
</evidence>
<dbReference type="Gene3D" id="2.10.25.10">
    <property type="entry name" value="Laminin"/>
    <property type="match status" value="1"/>
</dbReference>
<feature type="domain" description="Apple" evidence="3">
    <location>
        <begin position="28"/>
        <end position="104"/>
    </location>
</feature>
<evidence type="ECO:0000313" key="6">
    <source>
        <dbReference type="Proteomes" id="UP001159428"/>
    </source>
</evidence>
<dbReference type="PROSITE" id="PS51886">
    <property type="entry name" value="TLDC"/>
    <property type="match status" value="1"/>
</dbReference>
<evidence type="ECO:0000313" key="5">
    <source>
        <dbReference type="EMBL" id="CAH3162747.1"/>
    </source>
</evidence>
<sequence>MQVFTKLQTVFVILWLADQFSRIVSQTCSGDNSVYGYMLRGNIFKTLQTALPFECSQACEGDVRCQSFNYVISKNTCELNDRTKKARPADFLPSSERYYYEKSKNRAALGSIPELPAKNCREIKLSEGEQTVSGKYWYYNPWTDTATFAYCDMKTEDVDECEYDLYYCEANSYCSNTVGSYICTSDRGLASSSILNNSPKYYIGTLSSYLDSVLTNLSSSRFVRCYHAKTDGWDSTTFHSKCDGKGPTVSIIQVGNYTFGGYTDVSWQNSCGYTSAAKAFIFSLYNVHGYKPVKLAQYRYQGYAIYRCSSYGPTFGGYQGRHDIQLRNNAGNIQNSFTTCGSTYGVPTGYISFTKCVFFSGSELFTPTNLEVFYEITS</sequence>
<dbReference type="PROSITE" id="PS01187">
    <property type="entry name" value="EGF_CA"/>
    <property type="match status" value="1"/>
</dbReference>
<dbReference type="InterPro" id="IPR018097">
    <property type="entry name" value="EGF_Ca-bd_CS"/>
</dbReference>
<dbReference type="AlphaFoldDB" id="A0AAU9Y0B6"/>
<accession>A0AAU9Y0B6</accession>
<evidence type="ECO:0000256" key="1">
    <source>
        <dbReference type="ARBA" id="ARBA00023157"/>
    </source>
</evidence>
<comment type="caution">
    <text evidence="5">The sequence shown here is derived from an EMBL/GenBank/DDBJ whole genome shotgun (WGS) entry which is preliminary data.</text>
</comment>
<feature type="domain" description="TLDc" evidence="4">
    <location>
        <begin position="193"/>
        <end position="378"/>
    </location>
</feature>
<dbReference type="Pfam" id="PF00024">
    <property type="entry name" value="PAN_1"/>
    <property type="match status" value="1"/>
</dbReference>
<name>A0AAU9Y0B6_9CNID</name>
<proteinExistence type="predicted"/>